<proteinExistence type="predicted"/>
<dbReference type="AlphaFoldDB" id="F0ZDE9"/>
<organism evidence="3 4">
    <name type="scientific">Dictyostelium purpureum</name>
    <name type="common">Slime mold</name>
    <dbReference type="NCBI Taxonomy" id="5786"/>
    <lineage>
        <taxon>Eukaryota</taxon>
        <taxon>Amoebozoa</taxon>
        <taxon>Evosea</taxon>
        <taxon>Eumycetozoa</taxon>
        <taxon>Dictyostelia</taxon>
        <taxon>Dictyosteliales</taxon>
        <taxon>Dictyosteliaceae</taxon>
        <taxon>Dictyostelium</taxon>
    </lineage>
</organism>
<reference evidence="4" key="1">
    <citation type="journal article" date="2011" name="Genome Biol.">
        <title>Comparative genomics of the social amoebae Dictyostelium discoideum and Dictyostelium purpureum.</title>
        <authorList>
            <consortium name="US DOE Joint Genome Institute (JGI-PGF)"/>
            <person name="Sucgang R."/>
            <person name="Kuo A."/>
            <person name="Tian X."/>
            <person name="Salerno W."/>
            <person name="Parikh A."/>
            <person name="Feasley C.L."/>
            <person name="Dalin E."/>
            <person name="Tu H."/>
            <person name="Huang E."/>
            <person name="Barry K."/>
            <person name="Lindquist E."/>
            <person name="Shapiro H."/>
            <person name="Bruce D."/>
            <person name="Schmutz J."/>
            <person name="Salamov A."/>
            <person name="Fey P."/>
            <person name="Gaudet P."/>
            <person name="Anjard C."/>
            <person name="Babu M.M."/>
            <person name="Basu S."/>
            <person name="Bushmanova Y."/>
            <person name="van der Wel H."/>
            <person name="Katoh-Kurasawa M."/>
            <person name="Dinh C."/>
            <person name="Coutinho P.M."/>
            <person name="Saito T."/>
            <person name="Elias M."/>
            <person name="Schaap P."/>
            <person name="Kay R.R."/>
            <person name="Henrissat B."/>
            <person name="Eichinger L."/>
            <person name="Rivero F."/>
            <person name="Putnam N.H."/>
            <person name="West C.M."/>
            <person name="Loomis W.F."/>
            <person name="Chisholm R.L."/>
            <person name="Shaulsky G."/>
            <person name="Strassmann J.E."/>
            <person name="Queller D.C."/>
            <person name="Kuspa A."/>
            <person name="Grigoriev I.V."/>
        </authorList>
    </citation>
    <scope>NUCLEOTIDE SEQUENCE [LARGE SCALE GENOMIC DNA]</scope>
    <source>
        <strain evidence="4">QSDP1</strain>
    </source>
</reference>
<dbReference type="VEuPathDB" id="AmoebaDB:DICPUDRAFT_76372"/>
<feature type="region of interest" description="Disordered" evidence="1">
    <location>
        <begin position="90"/>
        <end position="121"/>
    </location>
</feature>
<gene>
    <name evidence="3" type="ORF">DICPUDRAFT_76372</name>
</gene>
<feature type="chain" id="PRO_5003263542" evidence="2">
    <location>
        <begin position="20"/>
        <end position="121"/>
    </location>
</feature>
<sequence length="121" mass="13825">MQLFYSTIILFLLISTSVGSIFNTPCKILCQKGYVQCYNNYITNEEVYSFGFCGTELDGCLLRCSHPRTFQPRTVEPGYNVEIPASRSRDNYQNLKSQNQQQQSNNIQKDCKENSSQATVN</sequence>
<feature type="signal peptide" evidence="2">
    <location>
        <begin position="1"/>
        <end position="19"/>
    </location>
</feature>
<dbReference type="RefSeq" id="XP_003285431.1">
    <property type="nucleotide sequence ID" value="XM_003285383.1"/>
</dbReference>
<keyword evidence="2" id="KW-0732">Signal</keyword>
<evidence type="ECO:0000313" key="4">
    <source>
        <dbReference type="Proteomes" id="UP000001064"/>
    </source>
</evidence>
<dbReference type="GeneID" id="10502900"/>
<evidence type="ECO:0000256" key="2">
    <source>
        <dbReference type="SAM" id="SignalP"/>
    </source>
</evidence>
<dbReference type="KEGG" id="dpp:DICPUDRAFT_76372"/>
<dbReference type="Proteomes" id="UP000001064">
    <property type="component" value="Unassembled WGS sequence"/>
</dbReference>
<feature type="compositionally biased region" description="Low complexity" evidence="1">
    <location>
        <begin position="91"/>
        <end position="108"/>
    </location>
</feature>
<evidence type="ECO:0000256" key="1">
    <source>
        <dbReference type="SAM" id="MobiDB-lite"/>
    </source>
</evidence>
<evidence type="ECO:0000313" key="3">
    <source>
        <dbReference type="EMBL" id="EGC38030.1"/>
    </source>
</evidence>
<protein>
    <submittedName>
        <fullName evidence="3">Uncharacterized protein</fullName>
    </submittedName>
</protein>
<dbReference type="EMBL" id="GL870985">
    <property type="protein sequence ID" value="EGC38030.1"/>
    <property type="molecule type" value="Genomic_DNA"/>
</dbReference>
<dbReference type="InParanoid" id="F0ZDE9"/>
<name>F0ZDE9_DICPU</name>
<keyword evidence="4" id="KW-1185">Reference proteome</keyword>
<accession>F0ZDE9</accession>